<evidence type="ECO:0000313" key="7">
    <source>
        <dbReference type="EMBL" id="NEU95843.1"/>
    </source>
</evidence>
<dbReference type="GO" id="GO:0016765">
    <property type="term" value="F:transferase activity, transferring alkyl or aryl (other than methyl) groups"/>
    <property type="evidence" value="ECO:0007669"/>
    <property type="project" value="InterPro"/>
</dbReference>
<evidence type="ECO:0000256" key="4">
    <source>
        <dbReference type="ARBA" id="ARBA00022989"/>
    </source>
</evidence>
<dbReference type="GO" id="GO:0016020">
    <property type="term" value="C:membrane"/>
    <property type="evidence" value="ECO:0007669"/>
    <property type="project" value="UniProtKB-SubCell"/>
</dbReference>
<organism evidence="7 8">
    <name type="scientific">Bradyrhizobium uaiense</name>
    <dbReference type="NCBI Taxonomy" id="2594946"/>
    <lineage>
        <taxon>Bacteria</taxon>
        <taxon>Pseudomonadati</taxon>
        <taxon>Pseudomonadota</taxon>
        <taxon>Alphaproteobacteria</taxon>
        <taxon>Hyphomicrobiales</taxon>
        <taxon>Nitrobacteraceae</taxon>
        <taxon>Bradyrhizobium</taxon>
    </lineage>
</organism>
<dbReference type="InterPro" id="IPR000537">
    <property type="entry name" value="UbiA_prenyltransferase"/>
</dbReference>
<proteinExistence type="predicted"/>
<feature type="transmembrane region" description="Helical" evidence="6">
    <location>
        <begin position="292"/>
        <end position="314"/>
    </location>
</feature>
<evidence type="ECO:0000256" key="1">
    <source>
        <dbReference type="ARBA" id="ARBA00004141"/>
    </source>
</evidence>
<keyword evidence="2" id="KW-1003">Cell membrane</keyword>
<dbReference type="Proteomes" id="UP000468531">
    <property type="component" value="Unassembled WGS sequence"/>
</dbReference>
<comment type="caution">
    <text evidence="7">The sequence shown here is derived from an EMBL/GenBank/DDBJ whole genome shotgun (WGS) entry which is preliminary data.</text>
</comment>
<accession>A0A6P1BC29</accession>
<dbReference type="Gene3D" id="1.10.357.140">
    <property type="entry name" value="UbiA prenyltransferase"/>
    <property type="match status" value="1"/>
</dbReference>
<evidence type="ECO:0008006" key="9">
    <source>
        <dbReference type="Google" id="ProtNLM"/>
    </source>
</evidence>
<feature type="transmembrane region" description="Helical" evidence="6">
    <location>
        <begin position="255"/>
        <end position="272"/>
    </location>
</feature>
<protein>
    <recommendedName>
        <fullName evidence="9">Prenyltransferase</fullName>
    </recommendedName>
</protein>
<feature type="transmembrane region" description="Helical" evidence="6">
    <location>
        <begin position="229"/>
        <end position="248"/>
    </location>
</feature>
<keyword evidence="4 6" id="KW-1133">Transmembrane helix</keyword>
<evidence type="ECO:0000256" key="6">
    <source>
        <dbReference type="SAM" id="Phobius"/>
    </source>
</evidence>
<dbReference type="Pfam" id="PF01040">
    <property type="entry name" value="UbiA"/>
    <property type="match status" value="1"/>
</dbReference>
<feature type="transmembrane region" description="Helical" evidence="6">
    <location>
        <begin position="55"/>
        <end position="73"/>
    </location>
</feature>
<keyword evidence="3 6" id="KW-0812">Transmembrane</keyword>
<gene>
    <name evidence="7" type="ORF">FNJ47_08385</name>
</gene>
<dbReference type="EMBL" id="VKHP01000022">
    <property type="protein sequence ID" value="NEU95843.1"/>
    <property type="molecule type" value="Genomic_DNA"/>
</dbReference>
<feature type="transmembrane region" description="Helical" evidence="6">
    <location>
        <begin position="123"/>
        <end position="142"/>
    </location>
</feature>
<evidence type="ECO:0000256" key="5">
    <source>
        <dbReference type="ARBA" id="ARBA00023136"/>
    </source>
</evidence>
<dbReference type="RefSeq" id="WP_163152459.1">
    <property type="nucleotide sequence ID" value="NZ_VKHP01000022.1"/>
</dbReference>
<evidence type="ECO:0000313" key="8">
    <source>
        <dbReference type="Proteomes" id="UP000468531"/>
    </source>
</evidence>
<dbReference type="AlphaFoldDB" id="A0A6P1BC29"/>
<feature type="transmembrane region" description="Helical" evidence="6">
    <location>
        <begin position="163"/>
        <end position="188"/>
    </location>
</feature>
<feature type="transmembrane region" description="Helical" evidence="6">
    <location>
        <begin position="25"/>
        <end position="43"/>
    </location>
</feature>
<evidence type="ECO:0000256" key="2">
    <source>
        <dbReference type="ARBA" id="ARBA00022475"/>
    </source>
</evidence>
<sequence>MSVTNHAQPAAGITDYIAIARPDHWIKHVLIIPGVAFALIMSQTGPIELATLAERLVICLFVAMALSSANYTINEWLDAPFDAMHPTKRARPAVQTAMSPTIVLAQYVVLTTVGIWAANRLGYAFAATATVFAVFGVIYNVRPIRAKDRAFVDVIVESLNNPLRFLFGWFAVVPSIAPPVSILLAYWFGGAFLMAAKRVSEHRAIVEAGGTANLAAYRPSFAVYTHSSLVTSCLVYAQGFAFMMAIFLLKYRIEYLVVVPMLIALFASYMRLALTPDSAAARPEELMRQPAMLIAAAVTMALFGILTFVDLPWLNSLTSSDLIRLGGIR</sequence>
<keyword evidence="5 6" id="KW-0472">Membrane</keyword>
<dbReference type="InterPro" id="IPR044878">
    <property type="entry name" value="UbiA_sf"/>
</dbReference>
<name>A0A6P1BC29_9BRAD</name>
<feature type="transmembrane region" description="Helical" evidence="6">
    <location>
        <begin position="94"/>
        <end position="117"/>
    </location>
</feature>
<comment type="subcellular location">
    <subcellularLocation>
        <location evidence="1">Membrane</location>
        <topology evidence="1">Multi-pass membrane protein</topology>
    </subcellularLocation>
</comment>
<keyword evidence="8" id="KW-1185">Reference proteome</keyword>
<evidence type="ECO:0000256" key="3">
    <source>
        <dbReference type="ARBA" id="ARBA00022692"/>
    </source>
</evidence>
<reference evidence="7 8" key="1">
    <citation type="journal article" date="2020" name="Arch. Microbiol.">
        <title>Bradyrhizobium uaiense sp. nov., a new highly efficient cowpea symbiont.</title>
        <authorList>
            <person name="Cabral Michel D."/>
            <person name="Azarias Guimaraes A."/>
            <person name="Martins da Costa E."/>
            <person name="Soares de Carvalho T."/>
            <person name="Balsanelli E."/>
            <person name="Willems A."/>
            <person name="Maltempi de Souza E."/>
            <person name="de Souza Moreira F.M."/>
        </authorList>
    </citation>
    <scope>NUCLEOTIDE SEQUENCE [LARGE SCALE GENOMIC DNA]</scope>
    <source>
        <strain evidence="7 8">UFLA 03-164</strain>
    </source>
</reference>